<dbReference type="GO" id="GO:0055085">
    <property type="term" value="P:transmembrane transport"/>
    <property type="evidence" value="ECO:0007669"/>
    <property type="project" value="InterPro"/>
</dbReference>
<dbReference type="GO" id="GO:0030288">
    <property type="term" value="C:outer membrane-bounded periplasmic space"/>
    <property type="evidence" value="ECO:0007669"/>
    <property type="project" value="InterPro"/>
</dbReference>
<keyword evidence="6" id="KW-0812">Transmembrane</keyword>
<dbReference type="RefSeq" id="WP_211629909.1">
    <property type="nucleotide sequence ID" value="NZ_CP073100.1"/>
</dbReference>
<dbReference type="Proteomes" id="UP000676169">
    <property type="component" value="Chromosome"/>
</dbReference>
<reference evidence="12" key="1">
    <citation type="submission" date="2021-04" db="EMBL/GenBank/DDBJ databases">
        <title>Luteolibacter sp. 32A isolated from the skin of an Anderson's salamander (Ambystoma andersonii).</title>
        <authorList>
            <person name="Spergser J."/>
            <person name="Busse H.-J."/>
        </authorList>
    </citation>
    <scope>NUCLEOTIDE SEQUENCE</scope>
    <source>
        <strain evidence="12">32A</strain>
    </source>
</reference>
<evidence type="ECO:0000256" key="4">
    <source>
        <dbReference type="ARBA" id="ARBA00022475"/>
    </source>
</evidence>
<keyword evidence="8" id="KW-1133">Transmembrane helix</keyword>
<evidence type="ECO:0000259" key="11">
    <source>
        <dbReference type="PROSITE" id="PS52015"/>
    </source>
</evidence>
<dbReference type="Pfam" id="PF03544">
    <property type="entry name" value="TonB_C"/>
    <property type="match status" value="1"/>
</dbReference>
<sequence>MSPLFQVVNISTLAAWLTMAGASSVACWVKVDYILPERKGIELKLSDDEGLLDLDLEAAGSAPTDIADAEPTEDVPTPEPVAVEPVPEIPEVPKIEPLPEVPDLPEPKPDSLVTEKPKEKPRPQVVKAKTTGSAPRSTSRPATSAANSGAGAGSGAGTAAGTGAGQVGADRFAGGRRPRPNYPSDCRSRGEQGRVSFVLTVDEQGNVVDVRIKSSPYPGLASATESGVRRWKFKPGARGSIQASVTFNLTDAH</sequence>
<feature type="region of interest" description="Disordered" evidence="10">
    <location>
        <begin position="63"/>
        <end position="192"/>
    </location>
</feature>
<keyword evidence="5" id="KW-0997">Cell inner membrane</keyword>
<keyword evidence="13" id="KW-1185">Reference proteome</keyword>
<gene>
    <name evidence="12" type="ORF">KBB96_13170</name>
</gene>
<feature type="compositionally biased region" description="Polar residues" evidence="10">
    <location>
        <begin position="130"/>
        <end position="141"/>
    </location>
</feature>
<feature type="compositionally biased region" description="Gly residues" evidence="10">
    <location>
        <begin position="150"/>
        <end position="166"/>
    </location>
</feature>
<evidence type="ECO:0000256" key="8">
    <source>
        <dbReference type="ARBA" id="ARBA00022989"/>
    </source>
</evidence>
<evidence type="ECO:0000256" key="5">
    <source>
        <dbReference type="ARBA" id="ARBA00022519"/>
    </source>
</evidence>
<keyword evidence="4" id="KW-1003">Cell membrane</keyword>
<dbReference type="PANTHER" id="PTHR33446">
    <property type="entry name" value="PROTEIN TONB-RELATED"/>
    <property type="match status" value="1"/>
</dbReference>
<dbReference type="EMBL" id="CP073100">
    <property type="protein sequence ID" value="QUE49820.1"/>
    <property type="molecule type" value="Genomic_DNA"/>
</dbReference>
<dbReference type="Gene3D" id="3.30.2420.10">
    <property type="entry name" value="TonB"/>
    <property type="match status" value="1"/>
</dbReference>
<protein>
    <submittedName>
        <fullName evidence="12">Energy transducer TonB</fullName>
    </submittedName>
</protein>
<dbReference type="PROSITE" id="PS52015">
    <property type="entry name" value="TONB_CTD"/>
    <property type="match status" value="1"/>
</dbReference>
<keyword evidence="3" id="KW-0813">Transport</keyword>
<dbReference type="AlphaFoldDB" id="A0A975G6R5"/>
<evidence type="ECO:0000256" key="6">
    <source>
        <dbReference type="ARBA" id="ARBA00022692"/>
    </source>
</evidence>
<name>A0A975G6R5_9BACT</name>
<evidence type="ECO:0000256" key="7">
    <source>
        <dbReference type="ARBA" id="ARBA00022927"/>
    </source>
</evidence>
<evidence type="ECO:0000256" key="9">
    <source>
        <dbReference type="ARBA" id="ARBA00023136"/>
    </source>
</evidence>
<feature type="domain" description="TonB C-terminal" evidence="11">
    <location>
        <begin position="167"/>
        <end position="253"/>
    </location>
</feature>
<dbReference type="GO" id="GO:0031992">
    <property type="term" value="F:energy transducer activity"/>
    <property type="evidence" value="ECO:0007669"/>
    <property type="project" value="InterPro"/>
</dbReference>
<organism evidence="12 13">
    <name type="scientific">Luteolibacter ambystomatis</name>
    <dbReference type="NCBI Taxonomy" id="2824561"/>
    <lineage>
        <taxon>Bacteria</taxon>
        <taxon>Pseudomonadati</taxon>
        <taxon>Verrucomicrobiota</taxon>
        <taxon>Verrucomicrobiia</taxon>
        <taxon>Verrucomicrobiales</taxon>
        <taxon>Verrucomicrobiaceae</taxon>
        <taxon>Luteolibacter</taxon>
    </lineage>
</organism>
<dbReference type="InterPro" id="IPR051045">
    <property type="entry name" value="TonB-dependent_transducer"/>
</dbReference>
<dbReference type="NCBIfam" id="TIGR01352">
    <property type="entry name" value="tonB_Cterm"/>
    <property type="match status" value="1"/>
</dbReference>
<evidence type="ECO:0000256" key="1">
    <source>
        <dbReference type="ARBA" id="ARBA00004383"/>
    </source>
</evidence>
<feature type="compositionally biased region" description="Basic and acidic residues" evidence="10">
    <location>
        <begin position="105"/>
        <end position="122"/>
    </location>
</feature>
<comment type="similarity">
    <text evidence="2">Belongs to the TonB family.</text>
</comment>
<proteinExistence type="inferred from homology"/>
<dbReference type="GO" id="GO:0015031">
    <property type="term" value="P:protein transport"/>
    <property type="evidence" value="ECO:0007669"/>
    <property type="project" value="UniProtKB-KW"/>
</dbReference>
<dbReference type="GO" id="GO:0015891">
    <property type="term" value="P:siderophore transport"/>
    <property type="evidence" value="ECO:0007669"/>
    <property type="project" value="InterPro"/>
</dbReference>
<accession>A0A975G6R5</accession>
<evidence type="ECO:0000256" key="3">
    <source>
        <dbReference type="ARBA" id="ARBA00022448"/>
    </source>
</evidence>
<comment type="subcellular location">
    <subcellularLocation>
        <location evidence="1">Cell inner membrane</location>
        <topology evidence="1">Single-pass membrane protein</topology>
        <orientation evidence="1">Periplasmic side</orientation>
    </subcellularLocation>
</comment>
<dbReference type="InterPro" id="IPR003538">
    <property type="entry name" value="TonB"/>
</dbReference>
<dbReference type="SUPFAM" id="SSF74653">
    <property type="entry name" value="TolA/TonB C-terminal domain"/>
    <property type="match status" value="1"/>
</dbReference>
<dbReference type="KEGG" id="lamb:KBB96_13170"/>
<keyword evidence="7" id="KW-0653">Protein transport</keyword>
<evidence type="ECO:0000313" key="13">
    <source>
        <dbReference type="Proteomes" id="UP000676169"/>
    </source>
</evidence>
<dbReference type="PRINTS" id="PR01374">
    <property type="entry name" value="TONBPROTEIN"/>
</dbReference>
<dbReference type="InterPro" id="IPR006260">
    <property type="entry name" value="TonB/TolA_C"/>
</dbReference>
<dbReference type="GO" id="GO:0005886">
    <property type="term" value="C:plasma membrane"/>
    <property type="evidence" value="ECO:0007669"/>
    <property type="project" value="UniProtKB-SubCell"/>
</dbReference>
<evidence type="ECO:0000256" key="2">
    <source>
        <dbReference type="ARBA" id="ARBA00006555"/>
    </source>
</evidence>
<keyword evidence="9" id="KW-0472">Membrane</keyword>
<evidence type="ECO:0000313" key="12">
    <source>
        <dbReference type="EMBL" id="QUE49820.1"/>
    </source>
</evidence>
<evidence type="ECO:0000256" key="10">
    <source>
        <dbReference type="SAM" id="MobiDB-lite"/>
    </source>
</evidence>
<dbReference type="InterPro" id="IPR037682">
    <property type="entry name" value="TonB_C"/>
</dbReference>